<dbReference type="PANTHER" id="PTHR43364">
    <property type="entry name" value="NADH-SPECIFIC METHYLGLYOXAL REDUCTASE-RELATED"/>
    <property type="match status" value="1"/>
</dbReference>
<keyword evidence="1" id="KW-0560">Oxidoreductase</keyword>
<name>A0ABP7BX87_9MICO</name>
<dbReference type="InterPro" id="IPR050523">
    <property type="entry name" value="AKR_Detox_Biosynth"/>
</dbReference>
<evidence type="ECO:0000256" key="1">
    <source>
        <dbReference type="ARBA" id="ARBA00023002"/>
    </source>
</evidence>
<dbReference type="InterPro" id="IPR020471">
    <property type="entry name" value="AKR"/>
</dbReference>
<dbReference type="InterPro" id="IPR036812">
    <property type="entry name" value="NAD(P)_OxRdtase_dom_sf"/>
</dbReference>
<feature type="domain" description="NADP-dependent oxidoreductase" evidence="2">
    <location>
        <begin position="7"/>
        <end position="302"/>
    </location>
</feature>
<keyword evidence="4" id="KW-1185">Reference proteome</keyword>
<comment type="caution">
    <text evidence="3">The sequence shown here is derived from an EMBL/GenBank/DDBJ whole genome shotgun (WGS) entry which is preliminary data.</text>
</comment>
<dbReference type="RefSeq" id="WP_246603690.1">
    <property type="nucleotide sequence ID" value="NZ_BAAAYV010000025.1"/>
</dbReference>
<gene>
    <name evidence="3" type="ORF">GCM10022202_35840</name>
</gene>
<dbReference type="Proteomes" id="UP001410795">
    <property type="component" value="Unassembled WGS sequence"/>
</dbReference>
<dbReference type="EMBL" id="BAAAYV010000025">
    <property type="protein sequence ID" value="GAA3670499.1"/>
    <property type="molecule type" value="Genomic_DNA"/>
</dbReference>
<dbReference type="SUPFAM" id="SSF51430">
    <property type="entry name" value="NAD(P)-linked oxidoreductase"/>
    <property type="match status" value="1"/>
</dbReference>
<evidence type="ECO:0000259" key="2">
    <source>
        <dbReference type="Pfam" id="PF00248"/>
    </source>
</evidence>
<reference evidence="4" key="1">
    <citation type="journal article" date="2019" name="Int. J. Syst. Evol. Microbiol.">
        <title>The Global Catalogue of Microorganisms (GCM) 10K type strain sequencing project: providing services to taxonomists for standard genome sequencing and annotation.</title>
        <authorList>
            <consortium name="The Broad Institute Genomics Platform"/>
            <consortium name="The Broad Institute Genome Sequencing Center for Infectious Disease"/>
            <person name="Wu L."/>
            <person name="Ma J."/>
        </authorList>
    </citation>
    <scope>NUCLEOTIDE SEQUENCE [LARGE SCALE GENOMIC DNA]</scope>
    <source>
        <strain evidence="4">JCM 16546</strain>
    </source>
</reference>
<dbReference type="PRINTS" id="PR00069">
    <property type="entry name" value="ALDKETRDTASE"/>
</dbReference>
<accession>A0ABP7BX87</accession>
<protein>
    <submittedName>
        <fullName evidence="3">Aldo/keto reductase</fullName>
    </submittedName>
</protein>
<proteinExistence type="predicted"/>
<dbReference type="Gene3D" id="3.20.20.100">
    <property type="entry name" value="NADP-dependent oxidoreductase domain"/>
    <property type="match status" value="1"/>
</dbReference>
<sequence>MSATAAVLGTMTFGDGLDEPSSRQVLDEALDRGLRDVDTANGYAGGASEQILGRALSGRRDEVRLASKVGMPHPDAEGAAPLSRIAIERCVAGSLRRLATDRLDLYYLHQPDRATPVGETLDTLAGLLDDGRIRAWGVSNVASWQLAELVFGARERGMAGPVASQQLYNALCRRIEPEYREAAERFDAPVIAYNPLAGGLLTGRHRYAQAPEGGRFGGERLGRMYTDRYWDPRMFEAIDRLREVAEDTGAEMRELALRWLVGRPGVAGVLIGGSRPEHVRSNLDVLERGALDPALAARIDEIGDWIDGPVPAYNR</sequence>
<dbReference type="PANTHER" id="PTHR43364:SF4">
    <property type="entry name" value="NAD(P)-LINKED OXIDOREDUCTASE SUPERFAMILY PROTEIN"/>
    <property type="match status" value="1"/>
</dbReference>
<organism evidence="3 4">
    <name type="scientific">Microbacterium marinilacus</name>
    <dbReference type="NCBI Taxonomy" id="415209"/>
    <lineage>
        <taxon>Bacteria</taxon>
        <taxon>Bacillati</taxon>
        <taxon>Actinomycetota</taxon>
        <taxon>Actinomycetes</taxon>
        <taxon>Micrococcales</taxon>
        <taxon>Microbacteriaceae</taxon>
        <taxon>Microbacterium</taxon>
    </lineage>
</organism>
<evidence type="ECO:0000313" key="4">
    <source>
        <dbReference type="Proteomes" id="UP001410795"/>
    </source>
</evidence>
<evidence type="ECO:0000313" key="3">
    <source>
        <dbReference type="EMBL" id="GAA3670499.1"/>
    </source>
</evidence>
<dbReference type="Pfam" id="PF00248">
    <property type="entry name" value="Aldo_ket_red"/>
    <property type="match status" value="1"/>
</dbReference>
<dbReference type="InterPro" id="IPR023210">
    <property type="entry name" value="NADP_OxRdtase_dom"/>
</dbReference>